<feature type="compositionally biased region" description="Basic and acidic residues" evidence="1">
    <location>
        <begin position="179"/>
        <end position="195"/>
    </location>
</feature>
<feature type="region of interest" description="Disordered" evidence="1">
    <location>
        <begin position="179"/>
        <end position="198"/>
    </location>
</feature>
<reference evidence="2" key="1">
    <citation type="submission" date="2016-01" db="EMBL/GenBank/DDBJ databases">
        <authorList>
            <person name="Peeters C."/>
        </authorList>
    </citation>
    <scope>NUCLEOTIDE SEQUENCE [LARGE SCALE GENOMIC DNA]</scope>
    <source>
        <strain evidence="2">LMG 22940</strain>
    </source>
</reference>
<dbReference type="Proteomes" id="UP000054770">
    <property type="component" value="Unassembled WGS sequence"/>
</dbReference>
<organism evidence="2 3">
    <name type="scientific">Caballeronia choica</name>
    <dbReference type="NCBI Taxonomy" id="326476"/>
    <lineage>
        <taxon>Bacteria</taxon>
        <taxon>Pseudomonadati</taxon>
        <taxon>Pseudomonadota</taxon>
        <taxon>Betaproteobacteria</taxon>
        <taxon>Burkholderiales</taxon>
        <taxon>Burkholderiaceae</taxon>
        <taxon>Caballeronia</taxon>
    </lineage>
</organism>
<dbReference type="OrthoDB" id="1430792at2"/>
<keyword evidence="3" id="KW-1185">Reference proteome</keyword>
<evidence type="ECO:0000313" key="3">
    <source>
        <dbReference type="Proteomes" id="UP000054770"/>
    </source>
</evidence>
<proteinExistence type="predicted"/>
<protein>
    <submittedName>
        <fullName evidence="2">Uncharacterized protein</fullName>
    </submittedName>
</protein>
<dbReference type="EMBL" id="FCON02000172">
    <property type="protein sequence ID" value="SAL84904.1"/>
    <property type="molecule type" value="Genomic_DNA"/>
</dbReference>
<comment type="caution">
    <text evidence="2">The sequence shown here is derived from an EMBL/GenBank/DDBJ whole genome shotgun (WGS) entry which is preliminary data.</text>
</comment>
<evidence type="ECO:0000256" key="1">
    <source>
        <dbReference type="SAM" id="MobiDB-lite"/>
    </source>
</evidence>
<accession>A0A158KUY0</accession>
<gene>
    <name evidence="2" type="ORF">AWB68_07488</name>
</gene>
<sequence length="226" mass="25760">MSTFKSFAGQIARMSVGFYANYSPADQRLALTSILPEATTWPQRCFARRPEDKGTFVLPVKQTLIKNARLMPGTRCMLMLLAGWAGKAYDNRRDPDDKDTRVVAARSISTTRGIIGKHLGRSARQVARYLNDAKREGLLEWSYVVNRLTGMITGLKITLLASEIFGGMKDRQRYLDEKAENRRKSDATVKADTNQKRFKPSTECDEYDKFIARIEKEHGWDLKKMV</sequence>
<evidence type="ECO:0000313" key="2">
    <source>
        <dbReference type="EMBL" id="SAL84904.1"/>
    </source>
</evidence>
<name>A0A158KUY0_9BURK</name>
<dbReference type="RefSeq" id="WP_087649311.1">
    <property type="nucleotide sequence ID" value="NZ_FCON02000172.1"/>
</dbReference>
<dbReference type="AlphaFoldDB" id="A0A158KUY0"/>